<dbReference type="InterPro" id="IPR025757">
    <property type="entry name" value="MIP1_Leuzipper"/>
</dbReference>
<evidence type="ECO:0000313" key="2">
    <source>
        <dbReference type="EMBL" id="KAG6650565.1"/>
    </source>
</evidence>
<protein>
    <recommendedName>
        <fullName evidence="1">Ternary complex factor MIP1 leucine-zipper domain-containing protein</fullName>
    </recommendedName>
</protein>
<reference evidence="2" key="1">
    <citation type="submission" date="2020-12" db="EMBL/GenBank/DDBJ databases">
        <title>WGS assembly of Carya illinoinensis cv. Pawnee.</title>
        <authorList>
            <person name="Platts A."/>
            <person name="Shu S."/>
            <person name="Wright S."/>
            <person name="Barry K."/>
            <person name="Edger P."/>
            <person name="Pires J.C."/>
            <person name="Schmutz J."/>
        </authorList>
    </citation>
    <scope>NUCLEOTIDE SEQUENCE</scope>
    <source>
        <tissue evidence="2">Leaf</tissue>
    </source>
</reference>
<gene>
    <name evidence="2" type="ORF">CIPAW_06G052700</name>
</gene>
<name>A0A8T1Q868_CARIL</name>
<dbReference type="Proteomes" id="UP000811609">
    <property type="component" value="Chromosome 6"/>
</dbReference>
<dbReference type="OrthoDB" id="1748653at2759"/>
<organism evidence="2 3">
    <name type="scientific">Carya illinoinensis</name>
    <name type="common">Pecan</name>
    <dbReference type="NCBI Taxonomy" id="32201"/>
    <lineage>
        <taxon>Eukaryota</taxon>
        <taxon>Viridiplantae</taxon>
        <taxon>Streptophyta</taxon>
        <taxon>Embryophyta</taxon>
        <taxon>Tracheophyta</taxon>
        <taxon>Spermatophyta</taxon>
        <taxon>Magnoliopsida</taxon>
        <taxon>eudicotyledons</taxon>
        <taxon>Gunneridae</taxon>
        <taxon>Pentapetalae</taxon>
        <taxon>rosids</taxon>
        <taxon>fabids</taxon>
        <taxon>Fagales</taxon>
        <taxon>Juglandaceae</taxon>
        <taxon>Carya</taxon>
    </lineage>
</organism>
<sequence>MGFEESRDIKLLGLRVSPKHRRSKSFPDKRRVEEDGVDSSLKAFERIKLDLGHLKNIKTKKKQSGKAEVNNSLRQEILQLEKGLKNQFEVRHALEKALGYSSSSHEKITEILMPKVIYILQTRKALCVCL</sequence>
<evidence type="ECO:0000313" key="3">
    <source>
        <dbReference type="Proteomes" id="UP000811609"/>
    </source>
</evidence>
<comment type="caution">
    <text evidence="2">The sequence shown here is derived from an EMBL/GenBank/DDBJ whole genome shotgun (WGS) entry which is preliminary data.</text>
</comment>
<proteinExistence type="predicted"/>
<dbReference type="EMBL" id="CM031814">
    <property type="protein sequence ID" value="KAG6650565.1"/>
    <property type="molecule type" value="Genomic_DNA"/>
</dbReference>
<dbReference type="Pfam" id="PF14389">
    <property type="entry name" value="Lzipper-MIP1"/>
    <property type="match status" value="1"/>
</dbReference>
<keyword evidence="3" id="KW-1185">Reference proteome</keyword>
<accession>A0A8T1Q868</accession>
<dbReference type="AlphaFoldDB" id="A0A8T1Q868"/>
<feature type="domain" description="Ternary complex factor MIP1 leucine-zipper" evidence="1">
    <location>
        <begin position="68"/>
        <end position="115"/>
    </location>
</feature>
<evidence type="ECO:0000259" key="1">
    <source>
        <dbReference type="Pfam" id="PF14389"/>
    </source>
</evidence>